<feature type="domain" description="Capsule synthesis protein CapA" evidence="2">
    <location>
        <begin position="39"/>
        <end position="338"/>
    </location>
</feature>
<accession>A0A381SN16</accession>
<dbReference type="InterPro" id="IPR019079">
    <property type="entry name" value="Capsule_synth_CapA"/>
</dbReference>
<dbReference type="EMBL" id="UINC01003259">
    <property type="protein sequence ID" value="SVA04741.1"/>
    <property type="molecule type" value="Genomic_DNA"/>
</dbReference>
<dbReference type="InterPro" id="IPR052169">
    <property type="entry name" value="CW_Biosynth-Accessory"/>
</dbReference>
<protein>
    <recommendedName>
        <fullName evidence="2">Capsule synthesis protein CapA domain-containing protein</fullName>
    </recommendedName>
</protein>
<proteinExistence type="inferred from homology"/>
<dbReference type="CDD" id="cd07381">
    <property type="entry name" value="MPP_CapA"/>
    <property type="match status" value="1"/>
</dbReference>
<dbReference type="SMART" id="SM00854">
    <property type="entry name" value="PGA_cap"/>
    <property type="match status" value="1"/>
</dbReference>
<dbReference type="Pfam" id="PF09587">
    <property type="entry name" value="PGA_cap"/>
    <property type="match status" value="1"/>
</dbReference>
<name>A0A381SN16_9ZZZZ</name>
<comment type="similarity">
    <text evidence="1">Belongs to the CapA family.</text>
</comment>
<evidence type="ECO:0000313" key="3">
    <source>
        <dbReference type="EMBL" id="SVA04741.1"/>
    </source>
</evidence>
<organism evidence="3">
    <name type="scientific">marine metagenome</name>
    <dbReference type="NCBI Taxonomy" id="408172"/>
    <lineage>
        <taxon>unclassified sequences</taxon>
        <taxon>metagenomes</taxon>
        <taxon>ecological metagenomes</taxon>
    </lineage>
</organism>
<dbReference type="PANTHER" id="PTHR33393:SF13">
    <property type="entry name" value="PGA BIOSYNTHESIS PROTEIN CAPA"/>
    <property type="match status" value="1"/>
</dbReference>
<reference evidence="3" key="1">
    <citation type="submission" date="2018-05" db="EMBL/GenBank/DDBJ databases">
        <authorList>
            <person name="Lanie J.A."/>
            <person name="Ng W.-L."/>
            <person name="Kazmierczak K.M."/>
            <person name="Andrzejewski T.M."/>
            <person name="Davidsen T.M."/>
            <person name="Wayne K.J."/>
            <person name="Tettelin H."/>
            <person name="Glass J.I."/>
            <person name="Rusch D."/>
            <person name="Podicherti R."/>
            <person name="Tsui H.-C.T."/>
            <person name="Winkler M.E."/>
        </authorList>
    </citation>
    <scope>NUCLEOTIDE SEQUENCE</scope>
</reference>
<gene>
    <name evidence="3" type="ORF">METZ01_LOCUS57595</name>
</gene>
<sequence>MPLRKLTLIAVALATTTLAAAQDRRDLHSIQPTSEDRFTMALTGDSIITRRLSVYQEPEFLGMVELLRGADIAFTNLEMLFHDYEPYPMHQSGGTYMRAAPALVDELVWAGFDMVARANNHTGDYGTLGMDLTTHYVEAAGLTQAGVGHSLAEAREARFLETAEARVALISVASTFPDHSRAGRTRGDVPARPGLNPLRFSTTYVVTRDRFESLRGTMLELGFTVPAVDGELTFRGNRFIVGDAPDVLTEPDPQDVKEISAVVTNASRQADYTILTIHAHEGDGDRFVPAQFLTTFAHAMIDAGADLFIGHGPHVVRGIEIRNGKPIIYSLANFLFQNETLLRLPSENYEPYNLDGNAHIADFNDRRYDNDTRGFPAQQEIWESIVAVAEWDGKRLAELRLHPITLGFGTPRTVRGRPMFADDKLGEKIIGDIARLSKPFGTTVVFENGVGRVRLATSTSEP</sequence>
<evidence type="ECO:0000259" key="2">
    <source>
        <dbReference type="SMART" id="SM00854"/>
    </source>
</evidence>
<evidence type="ECO:0000256" key="1">
    <source>
        <dbReference type="ARBA" id="ARBA00005662"/>
    </source>
</evidence>
<dbReference type="AlphaFoldDB" id="A0A381SN16"/>
<dbReference type="PANTHER" id="PTHR33393">
    <property type="entry name" value="POLYGLUTAMINE SYNTHESIS ACCESSORY PROTEIN RV0574C-RELATED"/>
    <property type="match status" value="1"/>
</dbReference>
<dbReference type="InterPro" id="IPR029052">
    <property type="entry name" value="Metallo-depent_PP-like"/>
</dbReference>
<dbReference type="SUPFAM" id="SSF56300">
    <property type="entry name" value="Metallo-dependent phosphatases"/>
    <property type="match status" value="1"/>
</dbReference>